<feature type="region of interest" description="Disordered" evidence="1">
    <location>
        <begin position="370"/>
        <end position="419"/>
    </location>
</feature>
<keyword evidence="3" id="KW-1185">Reference proteome</keyword>
<reference evidence="2" key="2">
    <citation type="submission" date="2023-01" db="EMBL/GenBank/DDBJ databases">
        <authorList>
            <person name="Petersen C."/>
        </authorList>
    </citation>
    <scope>NUCLEOTIDE SEQUENCE</scope>
    <source>
        <strain evidence="2">IBT 17514</strain>
    </source>
</reference>
<gene>
    <name evidence="2" type="ORF">N7493_000854</name>
</gene>
<feature type="compositionally biased region" description="Pro residues" evidence="1">
    <location>
        <begin position="377"/>
        <end position="386"/>
    </location>
</feature>
<feature type="compositionally biased region" description="Low complexity" evidence="1">
    <location>
        <begin position="86"/>
        <end position="103"/>
    </location>
</feature>
<dbReference type="EMBL" id="JAQJAN010000001">
    <property type="protein sequence ID" value="KAJ5740982.1"/>
    <property type="molecule type" value="Genomic_DNA"/>
</dbReference>
<feature type="compositionally biased region" description="Basic and acidic residues" evidence="1">
    <location>
        <begin position="409"/>
        <end position="419"/>
    </location>
</feature>
<feature type="compositionally biased region" description="Polar residues" evidence="1">
    <location>
        <begin position="163"/>
        <end position="174"/>
    </location>
</feature>
<feature type="compositionally biased region" description="Low complexity" evidence="1">
    <location>
        <begin position="232"/>
        <end position="247"/>
    </location>
</feature>
<reference evidence="2" key="1">
    <citation type="journal article" date="2023" name="IMA Fungus">
        <title>Comparative genomic study of the Penicillium genus elucidates a diverse pangenome and 15 lateral gene transfer events.</title>
        <authorList>
            <person name="Petersen C."/>
            <person name="Sorensen T."/>
            <person name="Nielsen M.R."/>
            <person name="Sondergaard T.E."/>
            <person name="Sorensen J.L."/>
            <person name="Fitzpatrick D.A."/>
            <person name="Frisvad J.C."/>
            <person name="Nielsen K.L."/>
        </authorList>
    </citation>
    <scope>NUCLEOTIDE SEQUENCE</scope>
    <source>
        <strain evidence="2">IBT 17514</strain>
    </source>
</reference>
<dbReference type="AlphaFoldDB" id="A0AAD6N1D6"/>
<feature type="compositionally biased region" description="Polar residues" evidence="1">
    <location>
        <begin position="118"/>
        <end position="144"/>
    </location>
</feature>
<evidence type="ECO:0000256" key="1">
    <source>
        <dbReference type="SAM" id="MobiDB-lite"/>
    </source>
</evidence>
<organism evidence="2 3">
    <name type="scientific">Penicillium malachiteum</name>
    <dbReference type="NCBI Taxonomy" id="1324776"/>
    <lineage>
        <taxon>Eukaryota</taxon>
        <taxon>Fungi</taxon>
        <taxon>Dikarya</taxon>
        <taxon>Ascomycota</taxon>
        <taxon>Pezizomycotina</taxon>
        <taxon>Eurotiomycetes</taxon>
        <taxon>Eurotiomycetidae</taxon>
        <taxon>Eurotiales</taxon>
        <taxon>Aspergillaceae</taxon>
        <taxon>Penicillium</taxon>
    </lineage>
</organism>
<feature type="region of interest" description="Disordered" evidence="1">
    <location>
        <begin position="1"/>
        <end position="176"/>
    </location>
</feature>
<feature type="compositionally biased region" description="Polar residues" evidence="1">
    <location>
        <begin position="1"/>
        <end position="11"/>
    </location>
</feature>
<comment type="caution">
    <text evidence="2">The sequence shown here is derived from an EMBL/GenBank/DDBJ whole genome shotgun (WGS) entry which is preliminary data.</text>
</comment>
<name>A0AAD6N1D6_9EURO</name>
<evidence type="ECO:0000313" key="3">
    <source>
        <dbReference type="Proteomes" id="UP001215712"/>
    </source>
</evidence>
<dbReference type="Proteomes" id="UP001215712">
    <property type="component" value="Unassembled WGS sequence"/>
</dbReference>
<proteinExistence type="predicted"/>
<evidence type="ECO:0000313" key="2">
    <source>
        <dbReference type="EMBL" id="KAJ5740982.1"/>
    </source>
</evidence>
<accession>A0AAD6N1D6</accession>
<feature type="compositionally biased region" description="Low complexity" evidence="1">
    <location>
        <begin position="68"/>
        <end position="78"/>
    </location>
</feature>
<sequence length="616" mass="68570">MGFQTPGSQSPWNPPSGPINERETGTTSTPKPPLGNNHQNIELGLLEQEGASSPERPRKFLVQPIETSSRSSKPSSTSADTANKVTSTNSSGHSSSSENENGTQPDDQPRRRTLPQPIETSTTSHGPSRPQEQPQNPVPVTSSPRRFKPDLIGTDYRSVKGKNMNNSHGFNTQEIPFEKSNLDSRLNTRRNTFPYLSESPFSYANLLRRQEVRRHSFRVPDLPSIPSNSSEGSDGTPGSPLTSSSTTKQLLEDVLDKPDTPMRGAYHGELSEYLLTLAARSEQWQLKEQALAAFPNEQVYEPVDHFAADEEEGDLEDQKSLYPRATDHLKSRRQSSADLSWELEYMRQHKEEAEQRLRAMGTSRAPRRHLLHHQPSNPKPLGPSPPMLGADIVLPWSDSPEGTLSENTGTDKREPTPEDRCTGCGGLWCAATEGDGGRGTGLWMGTCQKNGDSEQESHFFSGIMTPMIRDDESESGHNTQAIAELSSPTMKDPIGLGLSTGPNLSKTISDEFNDTFVTQIYNYLSLGYPCVARDYDHELSRISGIPMDDLRRDDQHTNARGYVVAPEDDRTVEACTRWRALRLYIREWARQQPNMAEEETGLESWGMPERRGSWAI</sequence>
<protein>
    <submittedName>
        <fullName evidence="2">Uncharacterized protein</fullName>
    </submittedName>
</protein>
<feature type="region of interest" description="Disordered" evidence="1">
    <location>
        <begin position="218"/>
        <end position="247"/>
    </location>
</feature>